<evidence type="ECO:0000313" key="2">
    <source>
        <dbReference type="EMBL" id="RKD16153.1"/>
    </source>
</evidence>
<dbReference type="Proteomes" id="UP000283433">
    <property type="component" value="Unassembled WGS sequence"/>
</dbReference>
<protein>
    <recommendedName>
        <fullName evidence="1">DUF4440 domain-containing protein</fullName>
    </recommendedName>
</protein>
<dbReference type="Gene3D" id="3.10.450.50">
    <property type="match status" value="1"/>
</dbReference>
<keyword evidence="3" id="KW-1185">Reference proteome</keyword>
<feature type="domain" description="DUF4440" evidence="1">
    <location>
        <begin position="5"/>
        <end position="108"/>
    </location>
</feature>
<dbReference type="RefSeq" id="WP_120181651.1">
    <property type="nucleotide sequence ID" value="NZ_MBTA01000023.1"/>
</dbReference>
<accession>A0A419S5R9</accession>
<gene>
    <name evidence="2" type="ORF">BCY91_04530</name>
</gene>
<sequence length="122" mass="14070">MKEEILNLEKKYWEAMAAHDYETVRSLTRFPCIVAGKNGVMSVDQPEYQKMFEQGKDRKMKVGKISEEQIDTGEGYALIAYKIELDYNGKMMQCACTSTWLEIRGNWLCAMHTETDLEVAKS</sequence>
<dbReference type="OrthoDB" id="121974at2"/>
<name>A0A419S5R9_9SPHI</name>
<organism evidence="2 3">
    <name type="scientific">Pelobium manganitolerans</name>
    <dbReference type="NCBI Taxonomy" id="1842495"/>
    <lineage>
        <taxon>Bacteria</taxon>
        <taxon>Pseudomonadati</taxon>
        <taxon>Bacteroidota</taxon>
        <taxon>Sphingobacteriia</taxon>
        <taxon>Sphingobacteriales</taxon>
        <taxon>Sphingobacteriaceae</taxon>
        <taxon>Pelobium</taxon>
    </lineage>
</organism>
<evidence type="ECO:0000313" key="3">
    <source>
        <dbReference type="Proteomes" id="UP000283433"/>
    </source>
</evidence>
<dbReference type="EMBL" id="MBTA01000023">
    <property type="protein sequence ID" value="RKD16153.1"/>
    <property type="molecule type" value="Genomic_DNA"/>
</dbReference>
<reference evidence="2 3" key="1">
    <citation type="submission" date="2016-07" db="EMBL/GenBank/DDBJ databases">
        <title>Genome of Pelobium manganitolerans.</title>
        <authorList>
            <person name="Wu S."/>
            <person name="Wang G."/>
        </authorList>
    </citation>
    <scope>NUCLEOTIDE SEQUENCE [LARGE SCALE GENOMIC DNA]</scope>
    <source>
        <strain evidence="2 3">YS-25</strain>
    </source>
</reference>
<dbReference type="AlphaFoldDB" id="A0A419S5R9"/>
<evidence type="ECO:0000259" key="1">
    <source>
        <dbReference type="Pfam" id="PF14534"/>
    </source>
</evidence>
<dbReference type="SUPFAM" id="SSF54427">
    <property type="entry name" value="NTF2-like"/>
    <property type="match status" value="1"/>
</dbReference>
<dbReference type="InterPro" id="IPR027843">
    <property type="entry name" value="DUF4440"/>
</dbReference>
<dbReference type="InterPro" id="IPR032710">
    <property type="entry name" value="NTF2-like_dom_sf"/>
</dbReference>
<proteinExistence type="predicted"/>
<dbReference type="Pfam" id="PF14534">
    <property type="entry name" value="DUF4440"/>
    <property type="match status" value="1"/>
</dbReference>
<comment type="caution">
    <text evidence="2">The sequence shown here is derived from an EMBL/GenBank/DDBJ whole genome shotgun (WGS) entry which is preliminary data.</text>
</comment>